<keyword evidence="5 17" id="KW-0732">Signal</keyword>
<dbReference type="InterPro" id="IPR008979">
    <property type="entry name" value="Galactose-bd-like_sf"/>
</dbReference>
<reference evidence="19" key="1">
    <citation type="journal article" date="2022" name="IScience">
        <title>Evolution of zygomycete secretomes and the origins of terrestrial fungal ecologies.</title>
        <authorList>
            <person name="Chang Y."/>
            <person name="Wang Y."/>
            <person name="Mondo S."/>
            <person name="Ahrendt S."/>
            <person name="Andreopoulos W."/>
            <person name="Barry K."/>
            <person name="Beard J."/>
            <person name="Benny G.L."/>
            <person name="Blankenship S."/>
            <person name="Bonito G."/>
            <person name="Cuomo C."/>
            <person name="Desiro A."/>
            <person name="Gervers K.A."/>
            <person name="Hundley H."/>
            <person name="Kuo A."/>
            <person name="LaButti K."/>
            <person name="Lang B.F."/>
            <person name="Lipzen A."/>
            <person name="O'Donnell K."/>
            <person name="Pangilinan J."/>
            <person name="Reynolds N."/>
            <person name="Sandor L."/>
            <person name="Smith M.E."/>
            <person name="Tsang A."/>
            <person name="Grigoriev I.V."/>
            <person name="Stajich J.E."/>
            <person name="Spatafora J.W."/>
        </authorList>
    </citation>
    <scope>NUCLEOTIDE SEQUENCE</scope>
    <source>
        <strain evidence="19">RSA 2281</strain>
    </source>
</reference>
<dbReference type="SUPFAM" id="SSF52743">
    <property type="entry name" value="Subtilisin-like"/>
    <property type="match status" value="1"/>
</dbReference>
<feature type="chain" id="PRO_5042242944" evidence="17">
    <location>
        <begin position="18"/>
        <end position="879"/>
    </location>
</feature>
<comment type="similarity">
    <text evidence="2">Belongs to the peptidase S8 family. Furin subfamily.</text>
</comment>
<dbReference type="GO" id="GO:0004252">
    <property type="term" value="F:serine-type endopeptidase activity"/>
    <property type="evidence" value="ECO:0007669"/>
    <property type="project" value="UniProtKB-UniRule"/>
</dbReference>
<dbReference type="PRINTS" id="PR00723">
    <property type="entry name" value="SUBTILISIN"/>
</dbReference>
<feature type="transmembrane region" description="Helical" evidence="16">
    <location>
        <begin position="753"/>
        <end position="774"/>
    </location>
</feature>
<evidence type="ECO:0000256" key="2">
    <source>
        <dbReference type="ARBA" id="ARBA00005325"/>
    </source>
</evidence>
<evidence type="ECO:0000256" key="1">
    <source>
        <dbReference type="ARBA" id="ARBA00004370"/>
    </source>
</evidence>
<feature type="region of interest" description="Disordered" evidence="15">
    <location>
        <begin position="810"/>
        <end position="879"/>
    </location>
</feature>
<dbReference type="InterPro" id="IPR015500">
    <property type="entry name" value="Peptidase_S8_subtilisin-rel"/>
</dbReference>
<dbReference type="GO" id="GO:0000139">
    <property type="term" value="C:Golgi membrane"/>
    <property type="evidence" value="ECO:0007669"/>
    <property type="project" value="TreeGrafter"/>
</dbReference>
<feature type="active site" description="Charge relay system" evidence="13 14">
    <location>
        <position position="223"/>
    </location>
</feature>
<feature type="compositionally biased region" description="Basic residues" evidence="15">
    <location>
        <begin position="810"/>
        <end position="819"/>
    </location>
</feature>
<evidence type="ECO:0000256" key="13">
    <source>
        <dbReference type="PIRSR" id="PIRSR615500-1"/>
    </source>
</evidence>
<dbReference type="Gene3D" id="2.60.120.260">
    <property type="entry name" value="Galactose-binding domain-like"/>
    <property type="match status" value="1"/>
</dbReference>
<dbReference type="PANTHER" id="PTHR42884">
    <property type="entry name" value="PROPROTEIN CONVERTASE SUBTILISIN/KEXIN-RELATED"/>
    <property type="match status" value="1"/>
</dbReference>
<dbReference type="InterPro" id="IPR023828">
    <property type="entry name" value="Peptidase_S8_Ser-AS"/>
</dbReference>
<name>A0AAD5PBT9_9FUNG</name>
<evidence type="ECO:0000256" key="4">
    <source>
        <dbReference type="ARBA" id="ARBA00022692"/>
    </source>
</evidence>
<keyword evidence="11" id="KW-0865">Zymogen</keyword>
<dbReference type="InterPro" id="IPR002884">
    <property type="entry name" value="P_dom"/>
</dbReference>
<dbReference type="PROSITE" id="PS51892">
    <property type="entry name" value="SUBTILASE"/>
    <property type="match status" value="1"/>
</dbReference>
<feature type="signal peptide" evidence="17">
    <location>
        <begin position="1"/>
        <end position="17"/>
    </location>
</feature>
<evidence type="ECO:0000256" key="8">
    <source>
        <dbReference type="ARBA" id="ARBA00022837"/>
    </source>
</evidence>
<feature type="region of interest" description="Disordered" evidence="15">
    <location>
        <begin position="661"/>
        <end position="722"/>
    </location>
</feature>
<evidence type="ECO:0000256" key="14">
    <source>
        <dbReference type="PROSITE-ProRule" id="PRU01240"/>
    </source>
</evidence>
<keyword evidence="10 16" id="KW-0472">Membrane</keyword>
<evidence type="ECO:0000256" key="10">
    <source>
        <dbReference type="ARBA" id="ARBA00023136"/>
    </source>
</evidence>
<keyword evidence="12" id="KW-0325">Glycoprotein</keyword>
<dbReference type="Pfam" id="PF01483">
    <property type="entry name" value="P_proprotein"/>
    <property type="match status" value="1"/>
</dbReference>
<dbReference type="PROSITE" id="PS00138">
    <property type="entry name" value="SUBTILASE_SER"/>
    <property type="match status" value="1"/>
</dbReference>
<gene>
    <name evidence="19" type="ORF">BDA99DRAFT_466471</name>
</gene>
<keyword evidence="6 14" id="KW-0378">Hydrolase</keyword>
<dbReference type="GO" id="GO:0007323">
    <property type="term" value="P:peptide pheromone maturation"/>
    <property type="evidence" value="ECO:0007669"/>
    <property type="project" value="UniProtKB-ARBA"/>
</dbReference>
<dbReference type="InterPro" id="IPR034182">
    <property type="entry name" value="Kexin/furin"/>
</dbReference>
<evidence type="ECO:0000256" key="5">
    <source>
        <dbReference type="ARBA" id="ARBA00022729"/>
    </source>
</evidence>
<dbReference type="AlphaFoldDB" id="A0AAD5PBT9"/>
<feature type="domain" description="P/Homo B" evidence="18">
    <location>
        <begin position="509"/>
        <end position="654"/>
    </location>
</feature>
<evidence type="ECO:0000256" key="3">
    <source>
        <dbReference type="ARBA" id="ARBA00022670"/>
    </source>
</evidence>
<dbReference type="GO" id="GO:0016485">
    <property type="term" value="P:protein processing"/>
    <property type="evidence" value="ECO:0007669"/>
    <property type="project" value="TreeGrafter"/>
</dbReference>
<comment type="caution">
    <text evidence="19">The sequence shown here is derived from an EMBL/GenBank/DDBJ whole genome shotgun (WGS) entry which is preliminary data.</text>
</comment>
<evidence type="ECO:0000256" key="6">
    <source>
        <dbReference type="ARBA" id="ARBA00022801"/>
    </source>
</evidence>
<dbReference type="PROSITE" id="PS51829">
    <property type="entry name" value="P_HOMO_B"/>
    <property type="match status" value="1"/>
</dbReference>
<evidence type="ECO:0000256" key="11">
    <source>
        <dbReference type="ARBA" id="ARBA00023145"/>
    </source>
</evidence>
<dbReference type="PANTHER" id="PTHR42884:SF14">
    <property type="entry name" value="NEUROENDOCRINE CONVERTASE 1"/>
    <property type="match status" value="1"/>
</dbReference>
<dbReference type="FunFam" id="3.40.50.200:FF:000005">
    <property type="entry name" value="Proprotein convertase subtilisin/kexin type 7"/>
    <property type="match status" value="1"/>
</dbReference>
<feature type="compositionally biased region" description="Polar residues" evidence="15">
    <location>
        <begin position="703"/>
        <end position="715"/>
    </location>
</feature>
<comment type="subcellular location">
    <subcellularLocation>
        <location evidence="1">Membrane</location>
    </subcellularLocation>
</comment>
<sequence length="879" mass="98040">MRLLIALLLLWVTTIVAQEQQRFERDYENRIYYTFYTPNGAPEAASIVAQQLGARFEGQVGELPQYYWVSESRHQLNKRSGDLVQRFEASRERRKHKKRRRLSNVEDPIDQIERVDRQIPRRRLYKRGVLPVRQLEDDNALYPPVIENVGEEQSINHETISIDWLLDQPDGFETLKQSLNVFDPGFEQQWHLVNQEQRGNDVNVTGVWSQGITGQNVVVAILDDGLDMESEDLKDNFFAEGSYDFNARTELPKPRLDDDNHGTRCAGEIAAVKNDVCGVGMAFGAKVAGIRILSEDITDAEEAEALNYKYQDNHIYSCSWGPPDLGQVVEAPQGIVLDAMINGIHNGRNGSGTIFVFASGNGGANDDNCNYDGYTNSMYTITVGAIDRLGNHPYYAERCSAQLVVTYSSGSGGHIYTTDVGHNVCSSRHGGTSAAAPLAAGIFALVLSVRPDLSWRDMQYLCVETALPISIEDSDWDTLPSGRMYNHKYGYGKLDAYAIVERAKTFESVGPQTYLQLSTTPFEKQDIPDLTDLSGNVDKSGALTSVITITQDMVDAAGLGRVEHVTATVNIEHGRRGDLETLLESPNNIVSQLGAPRKFDTSSEGFVDWTFMTVKHWEEDPIGNWTLRIIDAKNPQFTGKFINWTLTLWGETIPDFQSIPIHIPSSLPDDQTEDTPFIPNNPISPIESDQDDSAMDIDHEATLPSTPDQENPSTEQSDDIFVPPPFIPTNIDPMDDGTIYDVSDRSHDDHRSFFAYTIGALLIVVVGGSVATIVRKRLATSESISQTTAYTSVNRHDPPDQYEFDVFKSHGRRHHHHHPPLLERVSEETESDLDKEVSSTTQHFISTSSNNSPMSKRQASFKKSSTEAKGKSILRPSSS</sequence>
<feature type="active site" description="Charge relay system" evidence="13 14">
    <location>
        <position position="261"/>
    </location>
</feature>
<dbReference type="GO" id="GO:0005802">
    <property type="term" value="C:trans-Golgi network"/>
    <property type="evidence" value="ECO:0007669"/>
    <property type="project" value="TreeGrafter"/>
</dbReference>
<evidence type="ECO:0000256" key="12">
    <source>
        <dbReference type="ARBA" id="ARBA00023180"/>
    </source>
</evidence>
<keyword evidence="4 16" id="KW-0812">Transmembrane</keyword>
<dbReference type="Pfam" id="PF00082">
    <property type="entry name" value="Peptidase_S8"/>
    <property type="match status" value="1"/>
</dbReference>
<evidence type="ECO:0000313" key="20">
    <source>
        <dbReference type="Proteomes" id="UP001209540"/>
    </source>
</evidence>
<feature type="compositionally biased region" description="Basic and acidic residues" evidence="15">
    <location>
        <begin position="820"/>
        <end position="837"/>
    </location>
</feature>
<evidence type="ECO:0000259" key="18">
    <source>
        <dbReference type="PROSITE" id="PS51829"/>
    </source>
</evidence>
<accession>A0AAD5PBT9</accession>
<dbReference type="Proteomes" id="UP001209540">
    <property type="component" value="Unassembled WGS sequence"/>
</dbReference>
<evidence type="ECO:0000256" key="17">
    <source>
        <dbReference type="SAM" id="SignalP"/>
    </source>
</evidence>
<evidence type="ECO:0000313" key="19">
    <source>
        <dbReference type="EMBL" id="KAI9257315.1"/>
    </source>
</evidence>
<evidence type="ECO:0000256" key="15">
    <source>
        <dbReference type="SAM" id="MobiDB-lite"/>
    </source>
</evidence>
<dbReference type="InterPro" id="IPR000209">
    <property type="entry name" value="Peptidase_S8/S53_dom"/>
</dbReference>
<feature type="compositionally biased region" description="Polar residues" evidence="15">
    <location>
        <begin position="838"/>
        <end position="863"/>
    </location>
</feature>
<proteinExistence type="inferred from homology"/>
<dbReference type="PROSITE" id="PS00137">
    <property type="entry name" value="SUBTILASE_HIS"/>
    <property type="match status" value="1"/>
</dbReference>
<reference evidence="19" key="2">
    <citation type="submission" date="2023-02" db="EMBL/GenBank/DDBJ databases">
        <authorList>
            <consortium name="DOE Joint Genome Institute"/>
            <person name="Mondo S.J."/>
            <person name="Chang Y."/>
            <person name="Wang Y."/>
            <person name="Ahrendt S."/>
            <person name="Andreopoulos W."/>
            <person name="Barry K."/>
            <person name="Beard J."/>
            <person name="Benny G.L."/>
            <person name="Blankenship S."/>
            <person name="Bonito G."/>
            <person name="Cuomo C."/>
            <person name="Desiro A."/>
            <person name="Gervers K.A."/>
            <person name="Hundley H."/>
            <person name="Kuo A."/>
            <person name="LaButti K."/>
            <person name="Lang B.F."/>
            <person name="Lipzen A."/>
            <person name="O'Donnell K."/>
            <person name="Pangilinan J."/>
            <person name="Reynolds N."/>
            <person name="Sandor L."/>
            <person name="Smith M.W."/>
            <person name="Tsang A."/>
            <person name="Grigoriev I.V."/>
            <person name="Stajich J.E."/>
            <person name="Spatafora J.W."/>
        </authorList>
    </citation>
    <scope>NUCLEOTIDE SEQUENCE</scope>
    <source>
        <strain evidence="19">RSA 2281</strain>
    </source>
</reference>
<dbReference type="InterPro" id="IPR036852">
    <property type="entry name" value="Peptidase_S8/S53_dom_sf"/>
</dbReference>
<organism evidence="19 20">
    <name type="scientific">Phascolomyces articulosus</name>
    <dbReference type="NCBI Taxonomy" id="60185"/>
    <lineage>
        <taxon>Eukaryota</taxon>
        <taxon>Fungi</taxon>
        <taxon>Fungi incertae sedis</taxon>
        <taxon>Mucoromycota</taxon>
        <taxon>Mucoromycotina</taxon>
        <taxon>Mucoromycetes</taxon>
        <taxon>Mucorales</taxon>
        <taxon>Lichtheimiaceae</taxon>
        <taxon>Phascolomyces</taxon>
    </lineage>
</organism>
<evidence type="ECO:0000256" key="9">
    <source>
        <dbReference type="ARBA" id="ARBA00022989"/>
    </source>
</evidence>
<keyword evidence="7 14" id="KW-0720">Serine protease</keyword>
<protein>
    <submittedName>
        <fullName evidence="19">Peptidase S8/S53 domain-containing protein</fullName>
    </submittedName>
</protein>
<dbReference type="SUPFAM" id="SSF49785">
    <property type="entry name" value="Galactose-binding domain-like"/>
    <property type="match status" value="1"/>
</dbReference>
<dbReference type="EMBL" id="JAIXMP010000020">
    <property type="protein sequence ID" value="KAI9257315.1"/>
    <property type="molecule type" value="Genomic_DNA"/>
</dbReference>
<evidence type="ECO:0000256" key="7">
    <source>
        <dbReference type="ARBA" id="ARBA00022825"/>
    </source>
</evidence>
<evidence type="ECO:0000256" key="16">
    <source>
        <dbReference type="SAM" id="Phobius"/>
    </source>
</evidence>
<keyword evidence="3 14" id="KW-0645">Protease</keyword>
<keyword evidence="20" id="KW-1185">Reference proteome</keyword>
<dbReference type="CDD" id="cd04059">
    <property type="entry name" value="Peptidases_S8_Protein_convertases_Kexins_Furin-like"/>
    <property type="match status" value="1"/>
</dbReference>
<keyword evidence="8" id="KW-0106">Calcium</keyword>
<dbReference type="InterPro" id="IPR022398">
    <property type="entry name" value="Peptidase_S8_His-AS"/>
</dbReference>
<keyword evidence="9 16" id="KW-1133">Transmembrane helix</keyword>
<dbReference type="FunFam" id="2.60.120.260:FF:000026">
    <property type="entry name" value="proprotein convertase subtilisin/kexin type 7"/>
    <property type="match status" value="1"/>
</dbReference>
<dbReference type="Gene3D" id="3.40.50.200">
    <property type="entry name" value="Peptidase S8/S53 domain"/>
    <property type="match status" value="1"/>
</dbReference>
<feature type="active site" description="Charge relay system" evidence="13 14">
    <location>
        <position position="433"/>
    </location>
</feature>